<dbReference type="NCBIfam" id="NF004049">
    <property type="entry name" value="PRK05568.1"/>
    <property type="match status" value="1"/>
</dbReference>
<feature type="domain" description="Flavodoxin-like" evidence="8">
    <location>
        <begin position="4"/>
        <end position="141"/>
    </location>
</feature>
<dbReference type="InterPro" id="IPR001226">
    <property type="entry name" value="Flavodoxin_CS"/>
</dbReference>
<dbReference type="NCBIfam" id="TIGR01753">
    <property type="entry name" value="flav_short"/>
    <property type="match status" value="1"/>
</dbReference>
<dbReference type="GO" id="GO:0010181">
    <property type="term" value="F:FMN binding"/>
    <property type="evidence" value="ECO:0007669"/>
    <property type="project" value="UniProtKB-UniRule"/>
</dbReference>
<sequence>MKNVVVIYWSGTGNTEAMAEGIVDGVKKVEDVNVKLINVFDAKVEDVINADAVALGCPSMGSEQLEEGEMEPFIESIASIVTGKSTILFGSYGWGSGEWMDSWQERMEGYGAKLIADGLIINNDADKEGIEKCREIGELLAKG</sequence>
<keyword evidence="5 7" id="KW-0288">FMN</keyword>
<keyword evidence="4 7" id="KW-0285">Flavoprotein</keyword>
<evidence type="ECO:0000259" key="8">
    <source>
        <dbReference type="PROSITE" id="PS50902"/>
    </source>
</evidence>
<evidence type="ECO:0000256" key="6">
    <source>
        <dbReference type="ARBA" id="ARBA00022982"/>
    </source>
</evidence>
<evidence type="ECO:0000256" key="3">
    <source>
        <dbReference type="ARBA" id="ARBA00022448"/>
    </source>
</evidence>
<dbReference type="PANTHER" id="PTHR32145:SF11">
    <property type="entry name" value="DIFLAVIN FLAVOPROTEIN A 2-RELATED"/>
    <property type="match status" value="1"/>
</dbReference>
<name>A0A1J0GEK9_9CLOT</name>
<accession>A0A1J0GEK9</accession>
<evidence type="ECO:0000256" key="2">
    <source>
        <dbReference type="ARBA" id="ARBA00005267"/>
    </source>
</evidence>
<reference evidence="10" key="1">
    <citation type="journal article" date="2016" name="Front. Microbiol.">
        <title>Complete Genome Sequence of Clostridium estertheticum DSM 8809, a Microbe Identified in Spoiled Vacuum Packed Beef.</title>
        <authorList>
            <person name="Yu Z."/>
            <person name="Gunn L."/>
            <person name="Brennan E."/>
            <person name="Reid R."/>
            <person name="Wall P.G."/>
            <person name="Gaora O.P."/>
            <person name="Hurley D."/>
            <person name="Bolton D."/>
            <person name="Fanning S."/>
        </authorList>
    </citation>
    <scope>NUCLEOTIDE SEQUENCE [LARGE SCALE GENOMIC DNA]</scope>
    <source>
        <strain evidence="10">DSM 8809</strain>
    </source>
</reference>
<dbReference type="InterPro" id="IPR008254">
    <property type="entry name" value="Flavodoxin/NO_synth"/>
</dbReference>
<dbReference type="PROSITE" id="PS50902">
    <property type="entry name" value="FLAVODOXIN_LIKE"/>
    <property type="match status" value="1"/>
</dbReference>
<dbReference type="STRING" id="1552.A7L45_06835"/>
<evidence type="ECO:0000256" key="5">
    <source>
        <dbReference type="ARBA" id="ARBA00022643"/>
    </source>
</evidence>
<dbReference type="RefSeq" id="WP_071612098.1">
    <property type="nucleotide sequence ID" value="NZ_CP015756.1"/>
</dbReference>
<keyword evidence="6 7" id="KW-0249">Electron transport</keyword>
<evidence type="ECO:0000313" key="9">
    <source>
        <dbReference type="EMBL" id="APC39804.1"/>
    </source>
</evidence>
<dbReference type="InterPro" id="IPR051285">
    <property type="entry name" value="NADH_oxidoreductase_modular"/>
</dbReference>
<dbReference type="Gene3D" id="3.40.50.360">
    <property type="match status" value="1"/>
</dbReference>
<keyword evidence="3 7" id="KW-0813">Transport</keyword>
<comment type="similarity">
    <text evidence="2 7">Belongs to the flavodoxin family.</text>
</comment>
<proteinExistence type="inferred from homology"/>
<dbReference type="InterPro" id="IPR029039">
    <property type="entry name" value="Flavoprotein-like_sf"/>
</dbReference>
<dbReference type="Proteomes" id="UP000182569">
    <property type="component" value="Chromosome"/>
</dbReference>
<dbReference type="PROSITE" id="PS00201">
    <property type="entry name" value="FLAVODOXIN"/>
    <property type="match status" value="1"/>
</dbReference>
<dbReference type="PANTHER" id="PTHR32145">
    <property type="entry name" value="DIFLAVIN FLAVOPROTEIN A 2-RELATED"/>
    <property type="match status" value="1"/>
</dbReference>
<dbReference type="InterPro" id="IPR010087">
    <property type="entry name" value="Flav_short"/>
</dbReference>
<evidence type="ECO:0000313" key="10">
    <source>
        <dbReference type="Proteomes" id="UP000182569"/>
    </source>
</evidence>
<dbReference type="AlphaFoldDB" id="A0A1J0GEK9"/>
<protein>
    <recommendedName>
        <fullName evidence="7">Flavodoxin</fullName>
    </recommendedName>
</protein>
<organism evidence="9 10">
    <name type="scientific">Clostridium estertheticum subsp. estertheticum</name>
    <dbReference type="NCBI Taxonomy" id="1552"/>
    <lineage>
        <taxon>Bacteria</taxon>
        <taxon>Bacillati</taxon>
        <taxon>Bacillota</taxon>
        <taxon>Clostridia</taxon>
        <taxon>Eubacteriales</taxon>
        <taxon>Clostridiaceae</taxon>
        <taxon>Clostridium</taxon>
    </lineage>
</organism>
<gene>
    <name evidence="9" type="ORF">A7L45_06835</name>
</gene>
<dbReference type="KEGG" id="ceu:A7L45_06835"/>
<dbReference type="OrthoDB" id="9790745at2"/>
<dbReference type="SUPFAM" id="SSF52218">
    <property type="entry name" value="Flavoproteins"/>
    <property type="match status" value="1"/>
</dbReference>
<dbReference type="EMBL" id="CP015756">
    <property type="protein sequence ID" value="APC39804.1"/>
    <property type="molecule type" value="Genomic_DNA"/>
</dbReference>
<keyword evidence="10" id="KW-1185">Reference proteome</keyword>
<evidence type="ECO:0000256" key="4">
    <source>
        <dbReference type="ARBA" id="ARBA00022630"/>
    </source>
</evidence>
<comment type="cofactor">
    <cofactor evidence="1 7">
        <name>FMN</name>
        <dbReference type="ChEBI" id="CHEBI:58210"/>
    </cofactor>
</comment>
<dbReference type="Pfam" id="PF00258">
    <property type="entry name" value="Flavodoxin_1"/>
    <property type="match status" value="1"/>
</dbReference>
<dbReference type="GO" id="GO:0009055">
    <property type="term" value="F:electron transfer activity"/>
    <property type="evidence" value="ECO:0007669"/>
    <property type="project" value="UniProtKB-UniRule"/>
</dbReference>
<evidence type="ECO:0000256" key="1">
    <source>
        <dbReference type="ARBA" id="ARBA00001917"/>
    </source>
</evidence>
<evidence type="ECO:0000256" key="7">
    <source>
        <dbReference type="RuleBase" id="RU367037"/>
    </source>
</evidence>
<comment type="function">
    <text evidence="7">Low-potential electron donor to a number of redox enzymes.</text>
</comment>
<dbReference type="GO" id="GO:0016651">
    <property type="term" value="F:oxidoreductase activity, acting on NAD(P)H"/>
    <property type="evidence" value="ECO:0007669"/>
    <property type="project" value="UniProtKB-ARBA"/>
</dbReference>